<dbReference type="AlphaFoldDB" id="A0A183CFA3"/>
<sequence>MSAAYGYGGYGYGGYGCGGCGGGWNGGYGGWNGGYGGWPGGYGGWNGGYGGWPGGYGGWPGGYGGWGGEEYQKEQQHNQTEICAQIGELKKLVGPIAAGALSEQRQAEADQALQAKHQKLLMDHEALRAEIAEMKRIHKMQEQHQAQMLRGLDELRKAFTGDSVLPESANSFVDSSAEVKEGTEDGTEAVKEGTEDGTEAVKEGTEDGTEAVKEGTEDGTEAVKEGSEYGTEAVKEGTEYGIKAAPNRFNAIETSPMDMEPVQIPFDMEDSTLLNSGHFITSVGTWLGSSGGCEQPRDHEKRRLIQLVLMLHAYKCQQRDCKLPYCAVMKGVSESICKQYTNGTAADQRQALTPHNRWDVAACYKGFTVIEPQRLIVQYDWEFNEYGCRYVFAEWPIPKKSVGIFYFELKFLQNISFDTGYVCIGLAHKQRPFRGILGVCKGAEVIRSTVAPGDVLGVYSAAELFPYASLSTISLKAEANFGPDFLFNIGAGI</sequence>
<dbReference type="Proteomes" id="UP000050741">
    <property type="component" value="Unassembled WGS sequence"/>
</dbReference>
<evidence type="ECO:0000313" key="3">
    <source>
        <dbReference type="WBParaSite" id="GPLIN_001155800"/>
    </source>
</evidence>
<evidence type="ECO:0000313" key="2">
    <source>
        <dbReference type="Proteomes" id="UP000050741"/>
    </source>
</evidence>
<dbReference type="WBParaSite" id="GPLIN_001155800">
    <property type="protein sequence ID" value="GPLIN_001155800"/>
    <property type="gene ID" value="GPLIN_001155800"/>
</dbReference>
<organism evidence="2 3">
    <name type="scientific">Globodera pallida</name>
    <name type="common">Potato cyst nematode worm</name>
    <name type="synonym">Heterodera pallida</name>
    <dbReference type="NCBI Taxonomy" id="36090"/>
    <lineage>
        <taxon>Eukaryota</taxon>
        <taxon>Metazoa</taxon>
        <taxon>Ecdysozoa</taxon>
        <taxon>Nematoda</taxon>
        <taxon>Chromadorea</taxon>
        <taxon>Rhabditida</taxon>
        <taxon>Tylenchina</taxon>
        <taxon>Tylenchomorpha</taxon>
        <taxon>Tylenchoidea</taxon>
        <taxon>Heteroderidae</taxon>
        <taxon>Heteroderinae</taxon>
        <taxon>Globodera</taxon>
    </lineage>
</organism>
<dbReference type="Gene3D" id="2.60.120.920">
    <property type="match status" value="1"/>
</dbReference>
<accession>A0A183CFA3</accession>
<proteinExistence type="predicted"/>
<reference evidence="3" key="2">
    <citation type="submission" date="2016-06" db="UniProtKB">
        <authorList>
            <consortium name="WormBaseParasite"/>
        </authorList>
    </citation>
    <scope>IDENTIFICATION</scope>
</reference>
<reference evidence="2" key="1">
    <citation type="submission" date="2014-05" db="EMBL/GenBank/DDBJ databases">
        <title>The genome and life-stage specific transcriptomes of Globodera pallida elucidate key aspects of plant parasitism by a cyst nematode.</title>
        <authorList>
            <person name="Cotton J.A."/>
            <person name="Lilley C.J."/>
            <person name="Jones L.M."/>
            <person name="Kikuchi T."/>
            <person name="Reid A.J."/>
            <person name="Thorpe P."/>
            <person name="Tsai I.J."/>
            <person name="Beasley H."/>
            <person name="Blok V."/>
            <person name="Cock P.J.A."/>
            <person name="Van den Akker S.E."/>
            <person name="Holroyd N."/>
            <person name="Hunt M."/>
            <person name="Mantelin S."/>
            <person name="Naghra H."/>
            <person name="Pain A."/>
            <person name="Palomares-Rius J.E."/>
            <person name="Zarowiecki M."/>
            <person name="Berriman M."/>
            <person name="Jones J.T."/>
            <person name="Urwin P.E."/>
        </authorList>
    </citation>
    <scope>NUCLEOTIDE SEQUENCE [LARGE SCALE GENOMIC DNA]</scope>
    <source>
        <strain evidence="2">Lindley</strain>
    </source>
</reference>
<feature type="compositionally biased region" description="Basic and acidic residues" evidence="1">
    <location>
        <begin position="177"/>
        <end position="227"/>
    </location>
</feature>
<feature type="region of interest" description="Disordered" evidence="1">
    <location>
        <begin position="174"/>
        <end position="227"/>
    </location>
</feature>
<dbReference type="InterPro" id="IPR043136">
    <property type="entry name" value="B30.2/SPRY_sf"/>
</dbReference>
<name>A0A183CFA3_GLOPA</name>
<keyword evidence="2" id="KW-1185">Reference proteome</keyword>
<dbReference type="Gene3D" id="1.10.287.700">
    <property type="entry name" value="Helix hairpin bin"/>
    <property type="match status" value="1"/>
</dbReference>
<evidence type="ECO:0000256" key="1">
    <source>
        <dbReference type="SAM" id="MobiDB-lite"/>
    </source>
</evidence>
<protein>
    <submittedName>
        <fullName evidence="3">B30.2/SPRY domain-containing protein</fullName>
    </submittedName>
</protein>